<protein>
    <recommendedName>
        <fullName evidence="9">Flagellar M-ring protein</fullName>
    </recommendedName>
</protein>
<feature type="transmembrane region" description="Helical" evidence="11">
    <location>
        <begin position="44"/>
        <end position="64"/>
    </location>
</feature>
<comment type="subcellular location">
    <subcellularLocation>
        <location evidence="1 9">Bacterial flagellum basal body</location>
    </subcellularLocation>
    <subcellularLocation>
        <location evidence="2">Cell membrane</location>
        <topology evidence="2">Multi-pass membrane protein</topology>
    </subcellularLocation>
</comment>
<keyword evidence="8 9" id="KW-0975">Bacterial flagellum</keyword>
<evidence type="ECO:0000256" key="5">
    <source>
        <dbReference type="ARBA" id="ARBA00022692"/>
    </source>
</evidence>
<dbReference type="Pfam" id="PF01514">
    <property type="entry name" value="YscJ_FliF"/>
    <property type="match status" value="1"/>
</dbReference>
<evidence type="ECO:0000256" key="2">
    <source>
        <dbReference type="ARBA" id="ARBA00004651"/>
    </source>
</evidence>
<dbReference type="Gene3D" id="3.30.300.30">
    <property type="match status" value="1"/>
</dbReference>
<evidence type="ECO:0000256" key="6">
    <source>
        <dbReference type="ARBA" id="ARBA00022989"/>
    </source>
</evidence>
<feature type="compositionally biased region" description="Low complexity" evidence="10">
    <location>
        <begin position="7"/>
        <end position="18"/>
    </location>
</feature>
<evidence type="ECO:0000256" key="11">
    <source>
        <dbReference type="SAM" id="Phobius"/>
    </source>
</evidence>
<dbReference type="PANTHER" id="PTHR30046">
    <property type="entry name" value="FLAGELLAR M-RING PROTEIN"/>
    <property type="match status" value="1"/>
</dbReference>
<dbReference type="InterPro" id="IPR006182">
    <property type="entry name" value="FliF_N_dom"/>
</dbReference>
<evidence type="ECO:0000256" key="7">
    <source>
        <dbReference type="ARBA" id="ARBA00023136"/>
    </source>
</evidence>
<comment type="similarity">
    <text evidence="3 9">Belongs to the FliF family.</text>
</comment>
<sequence length="580" mass="62664">MATKTQSLDTSSALSSSANGLVPSSGNVLDTIKNVTQQPSFQRAFPMIISVLAIGVCLVVFALMQKPDRTTLYASLPEAEKARVFETLKNAGVDVTLDPTTGDVMVPASDYHSSRIQLAAQGLPQSVPDGYDTLGDIPMGTSRSVETMRLKQAQEVELARSINEISAVRSARVHLALPERSVFVREQLPPTASVFLQLDRGRAMDESQVTAIINLVAASVPSMAKDNVTVVDQSGRLLSKAPDDPSSILTDNQLQYRMRLENIYRSRIESLVTPIVGPGNATARVNIDFDFTRREVTEESVDPNGNALRSEQSTKDITSKSPAVGIPGAISNTAPTEAELVTDGTQSTGTTGSGDVQSQSSSEVRNYEVSRKVQTTQQPSNTIVQINAALLVRDQRVKDPETGEMVMQPIDPEVLADIENLVSSAIGLQVSRGDTLIVKSQPFIEELEGIQVDWHEADWVESLAKQIGMILMLAVVSLGVIRPLLNRLLVPAGGEMVARGGLSDEDAEAMESVEVNAGETLEDIKAKLKPKKANISMEMLDTANTYDDKVAIIRMIVSDEAGRVSNVFKQMMKKEMDVVG</sequence>
<name>A0A0P0A8E1_9RHOB</name>
<feature type="domain" description="Flagellar M-ring N-terminal" evidence="12">
    <location>
        <begin position="65"/>
        <end position="239"/>
    </location>
</feature>
<feature type="compositionally biased region" description="Low complexity" evidence="10">
    <location>
        <begin position="341"/>
        <end position="362"/>
    </location>
</feature>
<evidence type="ECO:0000313" key="14">
    <source>
        <dbReference type="EMBL" id="ALI54059.1"/>
    </source>
</evidence>
<evidence type="ECO:0000259" key="13">
    <source>
        <dbReference type="Pfam" id="PF08345"/>
    </source>
</evidence>
<keyword evidence="5 11" id="KW-0812">Transmembrane</keyword>
<reference evidence="14 15" key="1">
    <citation type="submission" date="2015-05" db="EMBL/GenBank/DDBJ databases">
        <authorList>
            <person name="Wang D.B."/>
            <person name="Wang M."/>
        </authorList>
    </citation>
    <scope>NUCLEOTIDE SEQUENCE [LARGE SCALE GENOMIC DNA]</scope>
    <source>
        <strain evidence="14 15">IMCC 12053</strain>
    </source>
</reference>
<dbReference type="STRING" id="1397108.IMCC12053_109"/>
<keyword evidence="14" id="KW-0966">Cell projection</keyword>
<dbReference type="PIRSF" id="PIRSF004862">
    <property type="entry name" value="FliF"/>
    <property type="match status" value="1"/>
</dbReference>
<dbReference type="Pfam" id="PF08345">
    <property type="entry name" value="YscJ_FliF_C"/>
    <property type="match status" value="1"/>
</dbReference>
<dbReference type="GO" id="GO:0003774">
    <property type="term" value="F:cytoskeletal motor activity"/>
    <property type="evidence" value="ECO:0007669"/>
    <property type="project" value="InterPro"/>
</dbReference>
<evidence type="ECO:0000256" key="10">
    <source>
        <dbReference type="SAM" id="MobiDB-lite"/>
    </source>
</evidence>
<dbReference type="InterPro" id="IPR013556">
    <property type="entry name" value="Flag_M-ring_C"/>
</dbReference>
<proteinExistence type="inferred from homology"/>
<feature type="region of interest" description="Disordered" evidence="10">
    <location>
        <begin position="1"/>
        <end position="21"/>
    </location>
</feature>
<evidence type="ECO:0000259" key="12">
    <source>
        <dbReference type="Pfam" id="PF01514"/>
    </source>
</evidence>
<evidence type="ECO:0000256" key="8">
    <source>
        <dbReference type="ARBA" id="ARBA00023143"/>
    </source>
</evidence>
<dbReference type="PATRIC" id="fig|1397108.4.peg.114"/>
<dbReference type="InterPro" id="IPR043427">
    <property type="entry name" value="YscJ/FliF"/>
</dbReference>
<dbReference type="InterPro" id="IPR000067">
    <property type="entry name" value="FlgMring_FliF"/>
</dbReference>
<dbReference type="NCBIfam" id="TIGR00206">
    <property type="entry name" value="fliF"/>
    <property type="match status" value="1"/>
</dbReference>
<organism evidence="14 15">
    <name type="scientific">Celeribacter marinus</name>
    <dbReference type="NCBI Taxonomy" id="1397108"/>
    <lineage>
        <taxon>Bacteria</taxon>
        <taxon>Pseudomonadati</taxon>
        <taxon>Pseudomonadota</taxon>
        <taxon>Alphaproteobacteria</taxon>
        <taxon>Rhodobacterales</taxon>
        <taxon>Roseobacteraceae</taxon>
        <taxon>Celeribacter</taxon>
    </lineage>
</organism>
<keyword evidence="7 11" id="KW-0472">Membrane</keyword>
<dbReference type="InterPro" id="IPR045851">
    <property type="entry name" value="AMP-bd_C_sf"/>
</dbReference>
<evidence type="ECO:0000256" key="4">
    <source>
        <dbReference type="ARBA" id="ARBA00022475"/>
    </source>
</evidence>
<dbReference type="EMBL" id="CP012023">
    <property type="protein sequence ID" value="ALI54059.1"/>
    <property type="molecule type" value="Genomic_DNA"/>
</dbReference>
<dbReference type="PRINTS" id="PR01009">
    <property type="entry name" value="FLGMRINGFLIF"/>
</dbReference>
<dbReference type="Proteomes" id="UP000064920">
    <property type="component" value="Chromosome"/>
</dbReference>
<accession>A0A0P0A8E1</accession>
<gene>
    <name evidence="14" type="ORF">IMCC12053_109</name>
</gene>
<dbReference type="GO" id="GO:0005886">
    <property type="term" value="C:plasma membrane"/>
    <property type="evidence" value="ECO:0007669"/>
    <property type="project" value="UniProtKB-SubCell"/>
</dbReference>
<dbReference type="GO" id="GO:0071973">
    <property type="term" value="P:bacterial-type flagellum-dependent cell motility"/>
    <property type="evidence" value="ECO:0007669"/>
    <property type="project" value="InterPro"/>
</dbReference>
<dbReference type="PANTHER" id="PTHR30046:SF0">
    <property type="entry name" value="FLAGELLAR M-RING PROTEIN"/>
    <property type="match status" value="1"/>
</dbReference>
<feature type="domain" description="Flagellar M-ring C-terminal" evidence="13">
    <location>
        <begin position="273"/>
        <end position="443"/>
    </location>
</feature>
<dbReference type="GO" id="GO:0009431">
    <property type="term" value="C:bacterial-type flagellum basal body, MS ring"/>
    <property type="evidence" value="ECO:0007669"/>
    <property type="project" value="InterPro"/>
</dbReference>
<dbReference type="AlphaFoldDB" id="A0A0P0A8E1"/>
<evidence type="ECO:0000313" key="15">
    <source>
        <dbReference type="Proteomes" id="UP000064920"/>
    </source>
</evidence>
<keyword evidence="4" id="KW-1003">Cell membrane</keyword>
<dbReference type="RefSeq" id="WP_062214718.1">
    <property type="nucleotide sequence ID" value="NZ_CP012023.1"/>
</dbReference>
<keyword evidence="6 11" id="KW-1133">Transmembrane helix</keyword>
<keyword evidence="14" id="KW-0969">Cilium</keyword>
<keyword evidence="14" id="KW-0282">Flagellum</keyword>
<evidence type="ECO:0000256" key="3">
    <source>
        <dbReference type="ARBA" id="ARBA00007971"/>
    </source>
</evidence>
<dbReference type="KEGG" id="cmar:IMCC12053_109"/>
<keyword evidence="15" id="KW-1185">Reference proteome</keyword>
<evidence type="ECO:0000256" key="9">
    <source>
        <dbReference type="PIRNR" id="PIRNR004862"/>
    </source>
</evidence>
<comment type="function">
    <text evidence="9">The M ring may be actively involved in energy transduction.</text>
</comment>
<feature type="region of interest" description="Disordered" evidence="10">
    <location>
        <begin position="296"/>
        <end position="376"/>
    </location>
</feature>
<evidence type="ECO:0000256" key="1">
    <source>
        <dbReference type="ARBA" id="ARBA00004117"/>
    </source>
</evidence>